<dbReference type="Gene3D" id="3.30.450.20">
    <property type="entry name" value="PAS domain"/>
    <property type="match status" value="1"/>
</dbReference>
<keyword evidence="3" id="KW-0408">Iron</keyword>
<proteinExistence type="predicted"/>
<name>A0A369AJP1_9FIRM</name>
<dbReference type="InterPro" id="IPR007202">
    <property type="entry name" value="4Fe-4S_dom"/>
</dbReference>
<organism evidence="8 9">
    <name type="scientific">Anaerobacterium chartisolvens</name>
    <dbReference type="NCBI Taxonomy" id="1297424"/>
    <lineage>
        <taxon>Bacteria</taxon>
        <taxon>Bacillati</taxon>
        <taxon>Bacillota</taxon>
        <taxon>Clostridia</taxon>
        <taxon>Eubacteriales</taxon>
        <taxon>Oscillospiraceae</taxon>
        <taxon>Anaerobacterium</taxon>
    </lineage>
</organism>
<dbReference type="InterPro" id="IPR017896">
    <property type="entry name" value="4Fe4S_Fe-S-bd"/>
</dbReference>
<evidence type="ECO:0000259" key="5">
    <source>
        <dbReference type="PROSITE" id="PS50112"/>
    </source>
</evidence>
<dbReference type="InterPro" id="IPR035965">
    <property type="entry name" value="PAS-like_dom_sf"/>
</dbReference>
<dbReference type="NCBIfam" id="TIGR00229">
    <property type="entry name" value="sensory_box"/>
    <property type="match status" value="1"/>
</dbReference>
<dbReference type="PANTHER" id="PTHR11615">
    <property type="entry name" value="NITRATE, FORMATE, IRON DEHYDROGENASE"/>
    <property type="match status" value="1"/>
</dbReference>
<dbReference type="Pfam" id="PF02906">
    <property type="entry name" value="Fe_hyd_lg_C"/>
    <property type="match status" value="1"/>
</dbReference>
<protein>
    <submittedName>
        <fullName evidence="8">PAS domain S-box-containing protein</fullName>
    </submittedName>
</protein>
<dbReference type="PROSITE" id="PS50112">
    <property type="entry name" value="PAS"/>
    <property type="match status" value="1"/>
</dbReference>
<evidence type="ECO:0000256" key="2">
    <source>
        <dbReference type="ARBA" id="ARBA00022723"/>
    </source>
</evidence>
<dbReference type="InterPro" id="IPR009016">
    <property type="entry name" value="Fe_hydrogenase"/>
</dbReference>
<dbReference type="SUPFAM" id="SSF53920">
    <property type="entry name" value="Fe-only hydrogenase"/>
    <property type="match status" value="1"/>
</dbReference>
<reference evidence="8 9" key="1">
    <citation type="submission" date="2018-07" db="EMBL/GenBank/DDBJ databases">
        <title>Genomic Encyclopedia of Type Strains, Phase IV (KMG-IV): sequencing the most valuable type-strain genomes for metagenomic binning, comparative biology and taxonomic classification.</title>
        <authorList>
            <person name="Goeker M."/>
        </authorList>
    </citation>
    <scope>NUCLEOTIDE SEQUENCE [LARGE SCALE GENOMIC DNA]</scope>
    <source>
        <strain evidence="8 9">DSM 27016</strain>
    </source>
</reference>
<evidence type="ECO:0000256" key="3">
    <source>
        <dbReference type="ARBA" id="ARBA00023004"/>
    </source>
</evidence>
<dbReference type="Pfam" id="PF04060">
    <property type="entry name" value="FeS"/>
    <property type="match status" value="1"/>
</dbReference>
<feature type="domain" description="4Fe-4S ferredoxin-type" evidence="6">
    <location>
        <begin position="31"/>
        <end position="60"/>
    </location>
</feature>
<keyword evidence="4" id="KW-0411">Iron-sulfur</keyword>
<dbReference type="InterPro" id="IPR000014">
    <property type="entry name" value="PAS"/>
</dbReference>
<evidence type="ECO:0000259" key="7">
    <source>
        <dbReference type="PROSITE" id="PS51656"/>
    </source>
</evidence>
<feature type="domain" description="4Fe-4S ferredoxin-type" evidence="6">
    <location>
        <begin position="2"/>
        <end position="30"/>
    </location>
</feature>
<keyword evidence="1" id="KW-0004">4Fe-4S</keyword>
<dbReference type="InterPro" id="IPR004108">
    <property type="entry name" value="Fe_hydrogenase_lsu_C"/>
</dbReference>
<comment type="caution">
    <text evidence="8">The sequence shown here is derived from an EMBL/GenBank/DDBJ whole genome shotgun (WGS) entry which is preliminary data.</text>
</comment>
<feature type="domain" description="4Fe-4S" evidence="7">
    <location>
        <begin position="352"/>
        <end position="417"/>
    </location>
</feature>
<dbReference type="Pfam" id="PF00989">
    <property type="entry name" value="PAS"/>
    <property type="match status" value="1"/>
</dbReference>
<dbReference type="Pfam" id="PF13237">
    <property type="entry name" value="Fer4_10"/>
    <property type="match status" value="1"/>
</dbReference>
<dbReference type="GO" id="GO:0046872">
    <property type="term" value="F:metal ion binding"/>
    <property type="evidence" value="ECO:0007669"/>
    <property type="project" value="UniProtKB-KW"/>
</dbReference>
<dbReference type="GO" id="GO:0006355">
    <property type="term" value="P:regulation of DNA-templated transcription"/>
    <property type="evidence" value="ECO:0007669"/>
    <property type="project" value="InterPro"/>
</dbReference>
<dbReference type="InterPro" id="IPR050340">
    <property type="entry name" value="Cytosolic_Fe-S_CAF"/>
</dbReference>
<dbReference type="OrthoDB" id="9798098at2"/>
<accession>A0A369AJP1</accession>
<dbReference type="Proteomes" id="UP000253034">
    <property type="component" value="Unassembled WGS sequence"/>
</dbReference>
<evidence type="ECO:0000256" key="1">
    <source>
        <dbReference type="ARBA" id="ARBA00022485"/>
    </source>
</evidence>
<dbReference type="InterPro" id="IPR017900">
    <property type="entry name" value="4Fe4S_Fe_S_CS"/>
</dbReference>
<keyword evidence="2" id="KW-0479">Metal-binding</keyword>
<dbReference type="SMART" id="SM00091">
    <property type="entry name" value="PAS"/>
    <property type="match status" value="1"/>
</dbReference>
<feature type="domain" description="PAS" evidence="5">
    <location>
        <begin position="408"/>
        <end position="478"/>
    </location>
</feature>
<gene>
    <name evidence="8" type="ORF">DFR58_13433</name>
</gene>
<dbReference type="PROSITE" id="PS51656">
    <property type="entry name" value="4FE4S"/>
    <property type="match status" value="1"/>
</dbReference>
<dbReference type="Gene3D" id="3.40.950.10">
    <property type="entry name" value="Fe-only Hydrogenase (Larger Subunit), Chain L, domain 3"/>
    <property type="match status" value="1"/>
</dbReference>
<evidence type="ECO:0000313" key="8">
    <source>
        <dbReference type="EMBL" id="RCX09629.1"/>
    </source>
</evidence>
<dbReference type="GO" id="GO:0051539">
    <property type="term" value="F:4 iron, 4 sulfur cluster binding"/>
    <property type="evidence" value="ECO:0007669"/>
    <property type="project" value="UniProtKB-KW"/>
</dbReference>
<dbReference type="PROSITE" id="PS00198">
    <property type="entry name" value="4FE4S_FER_1"/>
    <property type="match status" value="1"/>
</dbReference>
<evidence type="ECO:0000313" key="9">
    <source>
        <dbReference type="Proteomes" id="UP000253034"/>
    </source>
</evidence>
<dbReference type="EMBL" id="QPJT01000034">
    <property type="protein sequence ID" value="RCX09629.1"/>
    <property type="molecule type" value="Genomic_DNA"/>
</dbReference>
<dbReference type="PROSITE" id="PS51379">
    <property type="entry name" value="4FE4S_FER_2"/>
    <property type="match status" value="2"/>
</dbReference>
<dbReference type="AlphaFoldDB" id="A0A369AJP1"/>
<dbReference type="SUPFAM" id="SSF55785">
    <property type="entry name" value="PYP-like sensor domain (PAS domain)"/>
    <property type="match status" value="1"/>
</dbReference>
<dbReference type="Gene3D" id="3.30.70.20">
    <property type="match status" value="1"/>
</dbReference>
<dbReference type="SUPFAM" id="SSF54862">
    <property type="entry name" value="4Fe-4S ferredoxins"/>
    <property type="match status" value="1"/>
</dbReference>
<dbReference type="Gene3D" id="1.10.15.40">
    <property type="entry name" value="Electron transport complex subunit B, putative Fe-S cluster"/>
    <property type="match status" value="1"/>
</dbReference>
<evidence type="ECO:0000256" key="4">
    <source>
        <dbReference type="ARBA" id="ARBA00023014"/>
    </source>
</evidence>
<evidence type="ECO:0000259" key="6">
    <source>
        <dbReference type="PROSITE" id="PS51379"/>
    </source>
</evidence>
<keyword evidence="9" id="KW-1185">Reference proteome</keyword>
<dbReference type="InterPro" id="IPR013767">
    <property type="entry name" value="PAS_fold"/>
</dbReference>
<dbReference type="RefSeq" id="WP_114299793.1">
    <property type="nucleotide sequence ID" value="NZ_QPJT01000034.1"/>
</dbReference>
<sequence>MSIIQFKEANCKNCYKCIRSCPVKAIAFNNEQAQIVQDDCMLCGRCLTVCPQNAKSVKSDVHKVKSFINKNEKVYASIAPSFISAFSDSDAKKIFGILKRLGFTNVEETAIGAVQVSLEYDRLMREKKMKNIITTACPSIVFLVQKYYPELINQLAPVVSPMIAHAKMMKNIYGSRIRVVFIGPCISKKEECSDLQNDGVVDAVITFEELEWWMETDGVGFDIDDISDINRIKNSTARFYPAPGGIIKTLDIEARKNYRCISIDGVDRCISILDFIKEGSISNYFVEMNSCTGGCLGGPCIRSLDGGFIESRDRLIGYVKKAPKDGGSEIVEDARVSLSKKFIPRTRKYSIPDEEKIREILSAIGKVDKDRELNCGACGYSTCRDKAIAVYNGKAELHMCLPYMRERAESFSNIIINSTPNAIIAMDTSLAIQEVNASAKELFYLKDTDAVGKSIYKFLECPDFQTVCETGENIIDKKYYYERYDKTVEQSVLFVKEHKIIIAVIKDITKEENQQQQMYKVRSQTVEIAQSVIEKQMRVAQEIASLLGETTAETKMILTKLKKSILSDMGEMK</sequence>